<proteinExistence type="inferred from homology"/>
<dbReference type="InterPro" id="IPR051907">
    <property type="entry name" value="DoxX-like_oxidoreductase"/>
</dbReference>
<comment type="similarity">
    <text evidence="2">Belongs to the DoxX family.</text>
</comment>
<dbReference type="PANTHER" id="PTHR33452:SF1">
    <property type="entry name" value="INNER MEMBRANE PROTEIN YPHA-RELATED"/>
    <property type="match status" value="1"/>
</dbReference>
<dbReference type="Proteomes" id="UP001215398">
    <property type="component" value="Unassembled WGS sequence"/>
</dbReference>
<gene>
    <name evidence="8" type="ORF">PQG98_02240</name>
</gene>
<name>A0ABT5H3T3_9BACE</name>
<feature type="transmembrane region" description="Helical" evidence="7">
    <location>
        <begin position="18"/>
        <end position="36"/>
    </location>
</feature>
<dbReference type="EMBL" id="JAQPYS010000015">
    <property type="protein sequence ID" value="MDC7135164.1"/>
    <property type="molecule type" value="Genomic_DNA"/>
</dbReference>
<keyword evidence="5 7" id="KW-1133">Transmembrane helix</keyword>
<dbReference type="Pfam" id="PF07681">
    <property type="entry name" value="DoxX"/>
    <property type="match status" value="1"/>
</dbReference>
<keyword evidence="4 7" id="KW-0812">Transmembrane</keyword>
<sequence length="146" mass="16408">MIYNFLFPTKPNTTKTSLLLLVVRIIFGVLLMNHGIQKWSNFQELSAVFPDPLGLGSPISLGLAIFGELVCSMAFIIGFLYRLAMIPMIFTMIVAFFIVHANDAFAVKELAFIYLIVFIIMYIAGPGKFSIDHIIGNEMARRKLRS</sequence>
<feature type="transmembrane region" description="Helical" evidence="7">
    <location>
        <begin position="112"/>
        <end position="135"/>
    </location>
</feature>
<evidence type="ECO:0000256" key="4">
    <source>
        <dbReference type="ARBA" id="ARBA00022692"/>
    </source>
</evidence>
<reference evidence="8 9" key="1">
    <citation type="submission" date="2023-01" db="EMBL/GenBank/DDBJ databases">
        <title>Exploring GABA producing Bacteroides strains toward improving mental health.</title>
        <authorList>
            <person name="Yousuf B."/>
            <person name="Bouhlel N.E."/>
            <person name="Mottawea W."/>
            <person name="Hammami R."/>
        </authorList>
    </citation>
    <scope>NUCLEOTIDE SEQUENCE [LARGE SCALE GENOMIC DNA]</scope>
    <source>
        <strain evidence="8 9">UO.H1054</strain>
    </source>
</reference>
<evidence type="ECO:0000256" key="7">
    <source>
        <dbReference type="SAM" id="Phobius"/>
    </source>
</evidence>
<protein>
    <submittedName>
        <fullName evidence="8">DoxX family protein</fullName>
    </submittedName>
</protein>
<comment type="caution">
    <text evidence="8">The sequence shown here is derived from an EMBL/GenBank/DDBJ whole genome shotgun (WGS) entry which is preliminary data.</text>
</comment>
<evidence type="ECO:0000313" key="8">
    <source>
        <dbReference type="EMBL" id="MDC7135164.1"/>
    </source>
</evidence>
<evidence type="ECO:0000256" key="3">
    <source>
        <dbReference type="ARBA" id="ARBA00022475"/>
    </source>
</evidence>
<dbReference type="InterPro" id="IPR032808">
    <property type="entry name" value="DoxX"/>
</dbReference>
<feature type="transmembrane region" description="Helical" evidence="7">
    <location>
        <begin position="88"/>
        <end position="106"/>
    </location>
</feature>
<feature type="transmembrane region" description="Helical" evidence="7">
    <location>
        <begin position="56"/>
        <end position="81"/>
    </location>
</feature>
<evidence type="ECO:0000313" key="9">
    <source>
        <dbReference type="Proteomes" id="UP001215398"/>
    </source>
</evidence>
<evidence type="ECO:0000256" key="6">
    <source>
        <dbReference type="ARBA" id="ARBA00023136"/>
    </source>
</evidence>
<evidence type="ECO:0000256" key="2">
    <source>
        <dbReference type="ARBA" id="ARBA00006679"/>
    </source>
</evidence>
<evidence type="ECO:0000256" key="1">
    <source>
        <dbReference type="ARBA" id="ARBA00004651"/>
    </source>
</evidence>
<dbReference type="PANTHER" id="PTHR33452">
    <property type="entry name" value="OXIDOREDUCTASE CATD-RELATED"/>
    <property type="match status" value="1"/>
</dbReference>
<evidence type="ECO:0000256" key="5">
    <source>
        <dbReference type="ARBA" id="ARBA00022989"/>
    </source>
</evidence>
<dbReference type="RefSeq" id="WP_270490351.1">
    <property type="nucleotide sequence ID" value="NZ_JAQPYS010000015.1"/>
</dbReference>
<keyword evidence="3" id="KW-1003">Cell membrane</keyword>
<keyword evidence="6 7" id="KW-0472">Membrane</keyword>
<organism evidence="8 9">
    <name type="scientific">Bacteroides zhangwenhongii</name>
    <dbReference type="NCBI Taxonomy" id="2650157"/>
    <lineage>
        <taxon>Bacteria</taxon>
        <taxon>Pseudomonadati</taxon>
        <taxon>Bacteroidota</taxon>
        <taxon>Bacteroidia</taxon>
        <taxon>Bacteroidales</taxon>
        <taxon>Bacteroidaceae</taxon>
        <taxon>Bacteroides</taxon>
    </lineage>
</organism>
<accession>A0ABT5H3T3</accession>
<comment type="subcellular location">
    <subcellularLocation>
        <location evidence="1">Cell membrane</location>
        <topology evidence="1">Multi-pass membrane protein</topology>
    </subcellularLocation>
</comment>
<keyword evidence="9" id="KW-1185">Reference proteome</keyword>